<dbReference type="SUPFAM" id="SSF89447">
    <property type="entry name" value="AbrB/MazE/MraZ-like"/>
    <property type="match status" value="1"/>
</dbReference>
<evidence type="ECO:0000259" key="1">
    <source>
        <dbReference type="SMART" id="SM00966"/>
    </source>
</evidence>
<organism evidence="2 3">
    <name type="scientific">Candidatus Gottesmanbacteria bacterium GW2011_GWA1_34_13</name>
    <dbReference type="NCBI Taxonomy" id="1618434"/>
    <lineage>
        <taxon>Bacteria</taxon>
        <taxon>Candidatus Gottesmaniibacteriota</taxon>
    </lineage>
</organism>
<dbReference type="Proteomes" id="UP000034176">
    <property type="component" value="Unassembled WGS sequence"/>
</dbReference>
<sequence length="66" mass="7586">MVRQKIFKSGNSLSVVLPIRFVSALGIKAGDEVAVKLDERKNKITYFFPLTRQLPLDFNRKNIVKH</sequence>
<dbReference type="EMBL" id="LBPN01000016">
    <property type="protein sequence ID" value="KKP58791.1"/>
    <property type="molecule type" value="Genomic_DNA"/>
</dbReference>
<dbReference type="SMART" id="SM00966">
    <property type="entry name" value="SpoVT_AbrB"/>
    <property type="match status" value="1"/>
</dbReference>
<evidence type="ECO:0000313" key="2">
    <source>
        <dbReference type="EMBL" id="KKP58791.1"/>
    </source>
</evidence>
<dbReference type="InterPro" id="IPR037914">
    <property type="entry name" value="SpoVT-AbrB_sf"/>
</dbReference>
<name>A0A0G0B516_9BACT</name>
<gene>
    <name evidence="2" type="ORF">UR52_C0016G0005</name>
</gene>
<dbReference type="Pfam" id="PF04014">
    <property type="entry name" value="MazE_antitoxin"/>
    <property type="match status" value="1"/>
</dbReference>
<dbReference type="STRING" id="1618434.UR52_C0016G0005"/>
<accession>A0A0G0B516</accession>
<proteinExistence type="predicted"/>
<feature type="domain" description="SpoVT-AbrB" evidence="1">
    <location>
        <begin position="7"/>
        <end position="55"/>
    </location>
</feature>
<dbReference type="Gene3D" id="2.10.260.10">
    <property type="match status" value="1"/>
</dbReference>
<protein>
    <recommendedName>
        <fullName evidence="1">SpoVT-AbrB domain-containing protein</fullName>
    </recommendedName>
</protein>
<comment type="caution">
    <text evidence="2">The sequence shown here is derived from an EMBL/GenBank/DDBJ whole genome shotgun (WGS) entry which is preliminary data.</text>
</comment>
<dbReference type="GO" id="GO:0003677">
    <property type="term" value="F:DNA binding"/>
    <property type="evidence" value="ECO:0007669"/>
    <property type="project" value="InterPro"/>
</dbReference>
<dbReference type="AlphaFoldDB" id="A0A0G0B516"/>
<dbReference type="InterPro" id="IPR007159">
    <property type="entry name" value="SpoVT-AbrB_dom"/>
</dbReference>
<evidence type="ECO:0000313" key="3">
    <source>
        <dbReference type="Proteomes" id="UP000034176"/>
    </source>
</evidence>
<reference evidence="2 3" key="1">
    <citation type="journal article" date="2015" name="Nature">
        <title>rRNA introns, odd ribosomes, and small enigmatic genomes across a large radiation of phyla.</title>
        <authorList>
            <person name="Brown C.T."/>
            <person name="Hug L.A."/>
            <person name="Thomas B.C."/>
            <person name="Sharon I."/>
            <person name="Castelle C.J."/>
            <person name="Singh A."/>
            <person name="Wilkins M.J."/>
            <person name="Williams K.H."/>
            <person name="Banfield J.F."/>
        </authorList>
    </citation>
    <scope>NUCLEOTIDE SEQUENCE [LARGE SCALE GENOMIC DNA]</scope>
</reference>